<accession>A0A9D1P331</accession>
<dbReference type="Proteomes" id="UP000824169">
    <property type="component" value="Unassembled WGS sequence"/>
</dbReference>
<proteinExistence type="predicted"/>
<dbReference type="AlphaFoldDB" id="A0A9D1P331"/>
<evidence type="ECO:0000313" key="3">
    <source>
        <dbReference type="EMBL" id="HIV25432.1"/>
    </source>
</evidence>
<keyword evidence="1" id="KW-0812">Transmembrane</keyword>
<dbReference type="InterPro" id="IPR002881">
    <property type="entry name" value="DUF58"/>
</dbReference>
<evidence type="ECO:0000256" key="1">
    <source>
        <dbReference type="SAM" id="Phobius"/>
    </source>
</evidence>
<keyword evidence="1" id="KW-0472">Membrane</keyword>
<dbReference type="EMBL" id="DVOO01000016">
    <property type="protein sequence ID" value="HIV25432.1"/>
    <property type="molecule type" value="Genomic_DNA"/>
</dbReference>
<keyword evidence="1" id="KW-1133">Transmembrane helix</keyword>
<dbReference type="PANTHER" id="PTHR34351">
    <property type="entry name" value="SLR1927 PROTEIN-RELATED"/>
    <property type="match status" value="1"/>
</dbReference>
<gene>
    <name evidence="3" type="ORF">IAB71_06540</name>
</gene>
<organism evidence="3 4">
    <name type="scientific">Candidatus Scatomonas pullistercoris</name>
    <dbReference type="NCBI Taxonomy" id="2840920"/>
    <lineage>
        <taxon>Bacteria</taxon>
        <taxon>Bacillati</taxon>
        <taxon>Bacillota</taxon>
        <taxon>Clostridia</taxon>
        <taxon>Lachnospirales</taxon>
        <taxon>Lachnospiraceae</taxon>
        <taxon>Lachnospiraceae incertae sedis</taxon>
        <taxon>Candidatus Scatomonas</taxon>
    </lineage>
</organism>
<feature type="domain" description="DUF58" evidence="2">
    <location>
        <begin position="197"/>
        <end position="250"/>
    </location>
</feature>
<name>A0A9D1P331_9FIRM</name>
<feature type="transmembrane region" description="Helical" evidence="1">
    <location>
        <begin position="27"/>
        <end position="48"/>
    </location>
</feature>
<reference evidence="3" key="2">
    <citation type="journal article" date="2021" name="PeerJ">
        <title>Extensive microbial diversity within the chicken gut microbiome revealed by metagenomics and culture.</title>
        <authorList>
            <person name="Gilroy R."/>
            <person name="Ravi A."/>
            <person name="Getino M."/>
            <person name="Pursley I."/>
            <person name="Horton D.L."/>
            <person name="Alikhan N.F."/>
            <person name="Baker D."/>
            <person name="Gharbi K."/>
            <person name="Hall N."/>
            <person name="Watson M."/>
            <person name="Adriaenssens E.M."/>
            <person name="Foster-Nyarko E."/>
            <person name="Jarju S."/>
            <person name="Secka A."/>
            <person name="Antonio M."/>
            <person name="Oren A."/>
            <person name="Chaudhuri R.R."/>
            <person name="La Ragione R."/>
            <person name="Hildebrand F."/>
            <person name="Pallen M.J."/>
        </authorList>
    </citation>
    <scope>NUCLEOTIDE SEQUENCE</scope>
    <source>
        <strain evidence="3">CHK188-20938</strain>
    </source>
</reference>
<evidence type="ECO:0000313" key="4">
    <source>
        <dbReference type="Proteomes" id="UP000824169"/>
    </source>
</evidence>
<evidence type="ECO:0000259" key="2">
    <source>
        <dbReference type="Pfam" id="PF01882"/>
    </source>
</evidence>
<sequence length="356" mass="40688">MKNILLYAAGILLTGYLAVIYRSQILAGLMAAEILIPLPLILLAAYTVRKVKIQISVQTSTVERGHPVSVLLLVDNPSLFPVIRGEAEIVYWNQFRGKKSVVRIPVQSAGKSRGEIYCEWESSHCGNLCFQVRSIRNWDYLKLTSFRRRSGASGEAAVLPVPYELVLPEENRQIYQEDGEKYDPHRGGDDPSEIFQLREYRQGDRLSSIHWKMTARSEELIVKEYSRPLKGGGLLFLDLFLAEADGSWIDPDPYLDLVFSLCLALLEEQRSCQAVWREENSGELKKMELEGQESVYELLGCLFRTAPYRTQINLEETYKEQFPLERPAFSYRLDLQGRLWEGGNILWENGRMTPSG</sequence>
<dbReference type="PANTHER" id="PTHR34351:SF1">
    <property type="entry name" value="SLR1927 PROTEIN"/>
    <property type="match status" value="1"/>
</dbReference>
<protein>
    <submittedName>
        <fullName evidence="3">DUF58 domain-containing protein</fullName>
    </submittedName>
</protein>
<comment type="caution">
    <text evidence="3">The sequence shown here is derived from an EMBL/GenBank/DDBJ whole genome shotgun (WGS) entry which is preliminary data.</text>
</comment>
<dbReference type="Pfam" id="PF01882">
    <property type="entry name" value="DUF58"/>
    <property type="match status" value="1"/>
</dbReference>
<reference evidence="3" key="1">
    <citation type="submission" date="2020-10" db="EMBL/GenBank/DDBJ databases">
        <authorList>
            <person name="Gilroy R."/>
        </authorList>
    </citation>
    <scope>NUCLEOTIDE SEQUENCE</scope>
    <source>
        <strain evidence="3">CHK188-20938</strain>
    </source>
</reference>